<evidence type="ECO:0000313" key="1">
    <source>
        <dbReference type="EMBL" id="KKM63788.1"/>
    </source>
</evidence>
<gene>
    <name evidence="1" type="ORF">LCGC14_1507970</name>
</gene>
<protein>
    <submittedName>
        <fullName evidence="1">Uncharacterized protein</fullName>
    </submittedName>
</protein>
<name>A0A0F9J2L8_9ZZZZ</name>
<comment type="caution">
    <text evidence="1">The sequence shown here is derived from an EMBL/GenBank/DDBJ whole genome shotgun (WGS) entry which is preliminary data.</text>
</comment>
<dbReference type="EMBL" id="LAZR01011033">
    <property type="protein sequence ID" value="KKM63788.1"/>
    <property type="molecule type" value="Genomic_DNA"/>
</dbReference>
<proteinExistence type="predicted"/>
<feature type="non-terminal residue" evidence="1">
    <location>
        <position position="1"/>
    </location>
</feature>
<sequence length="32" mass="3628">AGFGELKTYRVVINDFRHGAGLYDIDEVSQTR</sequence>
<organism evidence="1">
    <name type="scientific">marine sediment metagenome</name>
    <dbReference type="NCBI Taxonomy" id="412755"/>
    <lineage>
        <taxon>unclassified sequences</taxon>
        <taxon>metagenomes</taxon>
        <taxon>ecological metagenomes</taxon>
    </lineage>
</organism>
<accession>A0A0F9J2L8</accession>
<reference evidence="1" key="1">
    <citation type="journal article" date="2015" name="Nature">
        <title>Complex archaea that bridge the gap between prokaryotes and eukaryotes.</title>
        <authorList>
            <person name="Spang A."/>
            <person name="Saw J.H."/>
            <person name="Jorgensen S.L."/>
            <person name="Zaremba-Niedzwiedzka K."/>
            <person name="Martijn J."/>
            <person name="Lind A.E."/>
            <person name="van Eijk R."/>
            <person name="Schleper C."/>
            <person name="Guy L."/>
            <person name="Ettema T.J."/>
        </authorList>
    </citation>
    <scope>NUCLEOTIDE SEQUENCE</scope>
</reference>
<dbReference type="AlphaFoldDB" id="A0A0F9J2L8"/>